<dbReference type="EMBL" id="CAMXCT030000802">
    <property type="protein sequence ID" value="CAL4770763.1"/>
    <property type="molecule type" value="Genomic_DNA"/>
</dbReference>
<sequence length="441" mass="46215">MPPLSLPKAPVEHASSARAVPAAIPAVPSHEVRGLKGPPSTLNGYVSPLQSAGTQGCQGPNGVGLSAPKTAPPALPAPGVSGSGGSGAALSLPALPKLTPPPPPRALLKPPVVDLMSNSSHGSDGDDLVSAVSSVSKQAEMEPVRKLRPPPLGDSPFPAPIFCGEGPEQSSASTADVAHEVQLPMSATDSAVQVAEEHGESVDQLEELEDGEDVPPEIAVGKKLEAAAKETLGKSVQIASSPEHEANDSVLEEFPGRHKATDSKHEGVMEVPEPTPQRSASSVFFDAASNQDEDRSLHSAASGAESDATVRDGCDLNRHAQDVAHWTADAPTAAIHSEVVAVEVEARRPRRQRVSTIPPTARASERSSEEEVQRVYRQINDRGRALASLEDLRAYAGDFLGFGQAEVERFFEEFSTSESPPLQAEGFIAANIFHDPLGLIW</sequence>
<dbReference type="EMBL" id="CAMXCT020000802">
    <property type="protein sequence ID" value="CAL1136826.1"/>
    <property type="molecule type" value="Genomic_DNA"/>
</dbReference>
<dbReference type="AlphaFoldDB" id="A0A9P1FPI8"/>
<comment type="caution">
    <text evidence="2">The sequence shown here is derived from an EMBL/GenBank/DDBJ whole genome shotgun (WGS) entry which is preliminary data.</text>
</comment>
<feature type="region of interest" description="Disordered" evidence="1">
    <location>
        <begin position="258"/>
        <end position="309"/>
    </location>
</feature>
<feature type="region of interest" description="Disordered" evidence="1">
    <location>
        <begin position="1"/>
        <end position="94"/>
    </location>
</feature>
<name>A0A9P1FPI8_9DINO</name>
<feature type="compositionally biased region" description="Polar residues" evidence="1">
    <location>
        <begin position="40"/>
        <end position="58"/>
    </location>
</feature>
<dbReference type="Proteomes" id="UP001152797">
    <property type="component" value="Unassembled WGS sequence"/>
</dbReference>
<evidence type="ECO:0000313" key="4">
    <source>
        <dbReference type="Proteomes" id="UP001152797"/>
    </source>
</evidence>
<reference evidence="3" key="2">
    <citation type="submission" date="2024-04" db="EMBL/GenBank/DDBJ databases">
        <authorList>
            <person name="Chen Y."/>
            <person name="Shah S."/>
            <person name="Dougan E. K."/>
            <person name="Thang M."/>
            <person name="Chan C."/>
        </authorList>
    </citation>
    <scope>NUCLEOTIDE SEQUENCE [LARGE SCALE GENOMIC DNA]</scope>
</reference>
<evidence type="ECO:0000256" key="1">
    <source>
        <dbReference type="SAM" id="MobiDB-lite"/>
    </source>
</evidence>
<gene>
    <name evidence="2" type="ORF">C1SCF055_LOCUS11064</name>
</gene>
<reference evidence="2" key="1">
    <citation type="submission" date="2022-10" db="EMBL/GenBank/DDBJ databases">
        <authorList>
            <person name="Chen Y."/>
            <person name="Dougan E. K."/>
            <person name="Chan C."/>
            <person name="Rhodes N."/>
            <person name="Thang M."/>
        </authorList>
    </citation>
    <scope>NUCLEOTIDE SEQUENCE</scope>
</reference>
<evidence type="ECO:0000313" key="2">
    <source>
        <dbReference type="EMBL" id="CAI3983451.1"/>
    </source>
</evidence>
<organism evidence="2">
    <name type="scientific">Cladocopium goreaui</name>
    <dbReference type="NCBI Taxonomy" id="2562237"/>
    <lineage>
        <taxon>Eukaryota</taxon>
        <taxon>Sar</taxon>
        <taxon>Alveolata</taxon>
        <taxon>Dinophyceae</taxon>
        <taxon>Suessiales</taxon>
        <taxon>Symbiodiniaceae</taxon>
        <taxon>Cladocopium</taxon>
    </lineage>
</organism>
<evidence type="ECO:0000313" key="3">
    <source>
        <dbReference type="EMBL" id="CAL1136826.1"/>
    </source>
</evidence>
<proteinExistence type="predicted"/>
<protein>
    <submittedName>
        <fullName evidence="2">Uncharacterized protein</fullName>
    </submittedName>
</protein>
<dbReference type="EMBL" id="CAMXCT010000802">
    <property type="protein sequence ID" value="CAI3983451.1"/>
    <property type="molecule type" value="Genomic_DNA"/>
</dbReference>
<accession>A0A9P1FPI8</accession>
<keyword evidence="4" id="KW-1185">Reference proteome</keyword>
<feature type="compositionally biased region" description="Basic and acidic residues" evidence="1">
    <location>
        <begin position="258"/>
        <end position="268"/>
    </location>
</feature>
<feature type="compositionally biased region" description="Low complexity" evidence="1">
    <location>
        <begin position="14"/>
        <end position="29"/>
    </location>
</feature>